<dbReference type="Gene3D" id="3.40.50.150">
    <property type="entry name" value="Vaccinia Virus protein VP39"/>
    <property type="match status" value="1"/>
</dbReference>
<dbReference type="GO" id="GO:0003677">
    <property type="term" value="F:DNA binding"/>
    <property type="evidence" value="ECO:0007669"/>
    <property type="project" value="TreeGrafter"/>
</dbReference>
<dbReference type="EC" id="2.1.1.37" evidence="1"/>
<evidence type="ECO:0000313" key="8">
    <source>
        <dbReference type="EMBL" id="MDC4249084.1"/>
    </source>
</evidence>
<keyword evidence="2 6" id="KW-0489">Methyltransferase</keyword>
<gene>
    <name evidence="8" type="primary">dcm</name>
    <name evidence="8" type="ORF">M3X98_13835</name>
</gene>
<dbReference type="InterPro" id="IPR050390">
    <property type="entry name" value="C5-Methyltransferase"/>
</dbReference>
<evidence type="ECO:0000256" key="1">
    <source>
        <dbReference type="ARBA" id="ARBA00011975"/>
    </source>
</evidence>
<dbReference type="AlphaFoldDB" id="A0A9X3XU77"/>
<accession>A0A9X3XU77</accession>
<dbReference type="InterPro" id="IPR001525">
    <property type="entry name" value="C5_MeTfrase"/>
</dbReference>
<sequence>MTLWKNQRSDELITAKSYFSGAGGMDLGMIEAGIHILESYEIDSKAVGTLKNNFEHTINQSDITQITVLDQQDADVYIGTFPCTRYSNIADISGTRTGDDLFLHFFRHIALAKPEAYVIENVPGMRKFQVVMECMTKLPDYYVRVECPVNANWWLPQERKRLIVIGTRKPFNNLDYPLAIDQIPVTVGDILEDDPEIHIPEYVYKRLNGGYRDKPIITTREGKAPTCVAHYAKDRSTRLVDDGNRIRPYTVLEYQRLQGFPDWFKFEGTENDAYRQIGNAVPVNMGRWIGEQLQKYFNS</sequence>
<dbReference type="NCBIfam" id="TIGR00675">
    <property type="entry name" value="dcm"/>
    <property type="match status" value="1"/>
</dbReference>
<evidence type="ECO:0000256" key="4">
    <source>
        <dbReference type="ARBA" id="ARBA00022691"/>
    </source>
</evidence>
<reference evidence="8" key="1">
    <citation type="submission" date="2022-05" db="EMBL/GenBank/DDBJ databases">
        <title>Draft genome sequences of Clostridium perfringens strains isolated from Peru.</title>
        <authorList>
            <person name="Hurtado R."/>
            <person name="Lima L."/>
            <person name="Sousa T."/>
            <person name="Jaiswal A.K."/>
            <person name="Tiwari S."/>
            <person name="Maturrano L."/>
            <person name="Brenig B."/>
            <person name="Azevedo V."/>
        </authorList>
    </citation>
    <scope>NUCLEOTIDE SEQUENCE</scope>
    <source>
        <strain evidence="8">CP4</strain>
    </source>
</reference>
<evidence type="ECO:0000256" key="2">
    <source>
        <dbReference type="ARBA" id="ARBA00022603"/>
    </source>
</evidence>
<feature type="active site" evidence="6">
    <location>
        <position position="83"/>
    </location>
</feature>
<dbReference type="GO" id="GO:0032259">
    <property type="term" value="P:methylation"/>
    <property type="evidence" value="ECO:0007669"/>
    <property type="project" value="UniProtKB-KW"/>
</dbReference>
<organism evidence="8 9">
    <name type="scientific">Enterococcus faecium</name>
    <name type="common">Streptococcus faecium</name>
    <dbReference type="NCBI Taxonomy" id="1352"/>
    <lineage>
        <taxon>Bacteria</taxon>
        <taxon>Bacillati</taxon>
        <taxon>Bacillota</taxon>
        <taxon>Bacilli</taxon>
        <taxon>Lactobacillales</taxon>
        <taxon>Enterococcaceae</taxon>
        <taxon>Enterococcus</taxon>
    </lineage>
</organism>
<dbReference type="InterPro" id="IPR031303">
    <property type="entry name" value="C5_meth_CS"/>
</dbReference>
<dbReference type="PROSITE" id="PS00095">
    <property type="entry name" value="C5_MTASE_2"/>
    <property type="match status" value="1"/>
</dbReference>
<dbReference type="GO" id="GO:0003886">
    <property type="term" value="F:DNA (cytosine-5-)-methyltransferase activity"/>
    <property type="evidence" value="ECO:0007669"/>
    <property type="project" value="UniProtKB-EC"/>
</dbReference>
<dbReference type="RefSeq" id="WP_272471532.1">
    <property type="nucleotide sequence ID" value="NZ_JAMWMK010000039.1"/>
</dbReference>
<dbReference type="Proteomes" id="UP001141166">
    <property type="component" value="Unassembled WGS sequence"/>
</dbReference>
<dbReference type="GO" id="GO:0009307">
    <property type="term" value="P:DNA restriction-modification system"/>
    <property type="evidence" value="ECO:0007669"/>
    <property type="project" value="UniProtKB-KW"/>
</dbReference>
<dbReference type="PRINTS" id="PR00105">
    <property type="entry name" value="C5METTRFRASE"/>
</dbReference>
<comment type="similarity">
    <text evidence="6 7">Belongs to the class I-like SAM-binding methyltransferase superfamily. C5-methyltransferase family.</text>
</comment>
<name>A0A9X3XU77_ENTFC</name>
<dbReference type="PANTHER" id="PTHR10629">
    <property type="entry name" value="CYTOSINE-SPECIFIC METHYLTRANSFERASE"/>
    <property type="match status" value="1"/>
</dbReference>
<evidence type="ECO:0000313" key="9">
    <source>
        <dbReference type="Proteomes" id="UP001141166"/>
    </source>
</evidence>
<keyword evidence="4 6" id="KW-0949">S-adenosyl-L-methionine</keyword>
<keyword evidence="3 6" id="KW-0808">Transferase</keyword>
<evidence type="ECO:0000256" key="6">
    <source>
        <dbReference type="PROSITE-ProRule" id="PRU01016"/>
    </source>
</evidence>
<dbReference type="Gene3D" id="3.90.120.10">
    <property type="entry name" value="DNA Methylase, subunit A, domain 2"/>
    <property type="match status" value="1"/>
</dbReference>
<dbReference type="EMBL" id="JAMWMK010000039">
    <property type="protein sequence ID" value="MDC4249084.1"/>
    <property type="molecule type" value="Genomic_DNA"/>
</dbReference>
<keyword evidence="5" id="KW-0680">Restriction system</keyword>
<comment type="caution">
    <text evidence="8">The sequence shown here is derived from an EMBL/GenBank/DDBJ whole genome shotgun (WGS) entry which is preliminary data.</text>
</comment>
<dbReference type="PANTHER" id="PTHR10629:SF52">
    <property type="entry name" value="DNA (CYTOSINE-5)-METHYLTRANSFERASE 1"/>
    <property type="match status" value="1"/>
</dbReference>
<dbReference type="GO" id="GO:0044027">
    <property type="term" value="P:negative regulation of gene expression via chromosomal CpG island methylation"/>
    <property type="evidence" value="ECO:0007669"/>
    <property type="project" value="TreeGrafter"/>
</dbReference>
<dbReference type="InterPro" id="IPR029063">
    <property type="entry name" value="SAM-dependent_MTases_sf"/>
</dbReference>
<evidence type="ECO:0000256" key="7">
    <source>
        <dbReference type="RuleBase" id="RU000416"/>
    </source>
</evidence>
<evidence type="ECO:0000256" key="3">
    <source>
        <dbReference type="ARBA" id="ARBA00022679"/>
    </source>
</evidence>
<protein>
    <recommendedName>
        <fullName evidence="1">DNA (cytosine-5-)-methyltransferase</fullName>
        <ecNumber evidence="1">2.1.1.37</ecNumber>
    </recommendedName>
</protein>
<evidence type="ECO:0000256" key="5">
    <source>
        <dbReference type="ARBA" id="ARBA00022747"/>
    </source>
</evidence>
<dbReference type="SUPFAM" id="SSF53335">
    <property type="entry name" value="S-adenosyl-L-methionine-dependent methyltransferases"/>
    <property type="match status" value="1"/>
</dbReference>
<proteinExistence type="inferred from homology"/>
<dbReference type="Pfam" id="PF00145">
    <property type="entry name" value="DNA_methylase"/>
    <property type="match status" value="1"/>
</dbReference>
<dbReference type="PROSITE" id="PS51679">
    <property type="entry name" value="SAM_MT_C5"/>
    <property type="match status" value="1"/>
</dbReference>